<sequence length="69" mass="8162">MCKLSSYFSMSNIFIYRTTTSVYKKTYKPFIPVNNLIQINIKKNVNEVIFDWDLIECLSFVEKPGSWLT</sequence>
<proteinExistence type="predicted"/>
<reference evidence="1" key="1">
    <citation type="journal article" date="2019" name="Mol. Phylogenet. Evol.">
        <title>Morphological evolution and classification of the red algal order Ceramiales inferred using plastid phylogenomics.</title>
        <authorList>
            <person name="Diaz-Tapia P."/>
            <person name="Pasella M.M."/>
            <person name="Verbruggen H."/>
            <person name="Maggs C.A."/>
        </authorList>
    </citation>
    <scope>NUCLEOTIDE SEQUENCE</scope>
    <source>
        <strain evidence="1">PD2928_5</strain>
    </source>
</reference>
<dbReference type="EMBL" id="MK814637">
    <property type="protein sequence ID" value="QCI05648.1"/>
    <property type="molecule type" value="Genomic_DNA"/>
</dbReference>
<gene>
    <name evidence="1" type="primary">ycf34</name>
</gene>
<dbReference type="InterPro" id="IPR019656">
    <property type="entry name" value="Uncharacterised_Ycf34"/>
</dbReference>
<geneLocation type="plastid" evidence="1"/>
<organism evidence="1">
    <name type="scientific">Cryptopleura ramosa</name>
    <dbReference type="NCBI Taxonomy" id="131094"/>
    <lineage>
        <taxon>Eukaryota</taxon>
        <taxon>Rhodophyta</taxon>
        <taxon>Florideophyceae</taxon>
        <taxon>Rhodymeniophycidae</taxon>
        <taxon>Ceramiales</taxon>
        <taxon>Delesseriaceae</taxon>
        <taxon>Cryptopleura</taxon>
    </lineage>
</organism>
<keyword evidence="1" id="KW-0934">Plastid</keyword>
<name>A0A4D6WSU6_9FLOR</name>
<protein>
    <submittedName>
        <fullName evidence="1">Uncharacterized protein</fullName>
    </submittedName>
</protein>
<accession>A0A4D6WSU6</accession>
<dbReference type="AlphaFoldDB" id="A0A4D6WSU6"/>
<dbReference type="Pfam" id="PF10718">
    <property type="entry name" value="Ycf34"/>
    <property type="match status" value="1"/>
</dbReference>
<evidence type="ECO:0000313" key="1">
    <source>
        <dbReference type="EMBL" id="QCI05648.1"/>
    </source>
</evidence>
<reference evidence="1" key="2">
    <citation type="submission" date="2019-04" db="EMBL/GenBank/DDBJ databases">
        <authorList>
            <person name="Pasella M."/>
        </authorList>
    </citation>
    <scope>NUCLEOTIDE SEQUENCE</scope>
    <source>
        <strain evidence="1">PD2928_5</strain>
    </source>
</reference>